<keyword evidence="3 4" id="KW-0472">Membrane</keyword>
<dbReference type="AlphaFoldDB" id="A0A660A7X8"/>
<comment type="caution">
    <text evidence="5">The sequence shown here is derived from an EMBL/GenBank/DDBJ whole genome shotgun (WGS) entry which is preliminary data.</text>
</comment>
<gene>
    <name evidence="5" type="ORF">FGO82_00125</name>
</gene>
<evidence type="ECO:0000256" key="3">
    <source>
        <dbReference type="ARBA" id="ARBA00023136"/>
    </source>
</evidence>
<evidence type="ECO:0000256" key="2">
    <source>
        <dbReference type="ARBA" id="ARBA00022989"/>
    </source>
</evidence>
<dbReference type="Gene3D" id="1.10.3860.10">
    <property type="entry name" value="Sodium:dicarboxylate symporter"/>
    <property type="match status" value="1"/>
</dbReference>
<reference evidence="5 6" key="1">
    <citation type="submission" date="2019-05" db="EMBL/GenBank/DDBJ databases">
        <title>Novel genomic isolates of S.pyogenes and S.dysgalactiae subsp. equisimilis associated to necrotising fasciitis (NSTI).</title>
        <authorList>
            <person name="Barrantes I."/>
        </authorList>
    </citation>
    <scope>NUCLEOTIDE SEQUENCE [LARGE SCALE GENOMIC DNA]</scope>
    <source>
        <strain evidence="5 6">SPY6028</strain>
    </source>
</reference>
<sequence length="78" mass="8564">MKKIYDLWDRVSLIKKIGIGVVIGVMLGILAPDLTGFSILGKLFVGGLKAIAPLLVFAWVSQAISHQKKGNDLIWKIF</sequence>
<keyword evidence="1 4" id="KW-0812">Transmembrane</keyword>
<dbReference type="Proteomes" id="UP000316580">
    <property type="component" value="Unassembled WGS sequence"/>
</dbReference>
<dbReference type="GO" id="GO:0015293">
    <property type="term" value="F:symporter activity"/>
    <property type="evidence" value="ECO:0007669"/>
    <property type="project" value="InterPro"/>
</dbReference>
<dbReference type="InterPro" id="IPR036458">
    <property type="entry name" value="Na:dicarbo_symporter_sf"/>
</dbReference>
<dbReference type="EMBL" id="VCID01000029">
    <property type="protein sequence ID" value="TNY48684.1"/>
    <property type="molecule type" value="Genomic_DNA"/>
</dbReference>
<protein>
    <submittedName>
        <fullName evidence="5">Serine/threonine transporter SstT</fullName>
    </submittedName>
</protein>
<dbReference type="SUPFAM" id="SSF118215">
    <property type="entry name" value="Proton glutamate symport protein"/>
    <property type="match status" value="1"/>
</dbReference>
<evidence type="ECO:0000256" key="1">
    <source>
        <dbReference type="ARBA" id="ARBA00022692"/>
    </source>
</evidence>
<evidence type="ECO:0000313" key="6">
    <source>
        <dbReference type="Proteomes" id="UP000316580"/>
    </source>
</evidence>
<dbReference type="GO" id="GO:0016020">
    <property type="term" value="C:membrane"/>
    <property type="evidence" value="ECO:0007669"/>
    <property type="project" value="InterPro"/>
</dbReference>
<evidence type="ECO:0000313" key="5">
    <source>
        <dbReference type="EMBL" id="TNY48684.1"/>
    </source>
</evidence>
<feature type="transmembrane region" description="Helical" evidence="4">
    <location>
        <begin position="12"/>
        <end position="31"/>
    </location>
</feature>
<name>A0A660A7X8_STRPY</name>
<organism evidence="5 6">
    <name type="scientific">Streptococcus pyogenes</name>
    <dbReference type="NCBI Taxonomy" id="1314"/>
    <lineage>
        <taxon>Bacteria</taxon>
        <taxon>Bacillati</taxon>
        <taxon>Bacillota</taxon>
        <taxon>Bacilli</taxon>
        <taxon>Lactobacillales</taxon>
        <taxon>Streptococcaceae</taxon>
        <taxon>Streptococcus</taxon>
    </lineage>
</organism>
<keyword evidence="2 4" id="KW-1133">Transmembrane helix</keyword>
<feature type="transmembrane region" description="Helical" evidence="4">
    <location>
        <begin position="37"/>
        <end position="60"/>
    </location>
</feature>
<proteinExistence type="predicted"/>
<feature type="non-terminal residue" evidence="5">
    <location>
        <position position="78"/>
    </location>
</feature>
<evidence type="ECO:0000256" key="4">
    <source>
        <dbReference type="SAM" id="Phobius"/>
    </source>
</evidence>
<accession>A0A660A7X8</accession>